<dbReference type="Proteomes" id="UP001500236">
    <property type="component" value="Unassembled WGS sequence"/>
</dbReference>
<name>A0ABP6LTD9_9MICC</name>
<keyword evidence="2" id="KW-1133">Transmembrane helix</keyword>
<keyword evidence="2" id="KW-0472">Membrane</keyword>
<feature type="transmembrane region" description="Helical" evidence="2">
    <location>
        <begin position="131"/>
        <end position="150"/>
    </location>
</feature>
<feature type="transmembrane region" description="Helical" evidence="2">
    <location>
        <begin position="15"/>
        <end position="32"/>
    </location>
</feature>
<organism evidence="3 4">
    <name type="scientific">Nesterenkonia aethiopica</name>
    <dbReference type="NCBI Taxonomy" id="269144"/>
    <lineage>
        <taxon>Bacteria</taxon>
        <taxon>Bacillati</taxon>
        <taxon>Actinomycetota</taxon>
        <taxon>Actinomycetes</taxon>
        <taxon>Micrococcales</taxon>
        <taxon>Micrococcaceae</taxon>
        <taxon>Nesterenkonia</taxon>
    </lineage>
</organism>
<comment type="caution">
    <text evidence="3">The sequence shown here is derived from an EMBL/GenBank/DDBJ whole genome shotgun (WGS) entry which is preliminary data.</text>
</comment>
<dbReference type="EMBL" id="BAAAVT010000006">
    <property type="protein sequence ID" value="GAA3059850.1"/>
    <property type="molecule type" value="Genomic_DNA"/>
</dbReference>
<dbReference type="InterPro" id="IPR011737">
    <property type="entry name" value="CHP02206_TP0381"/>
</dbReference>
<dbReference type="Pfam" id="PF14808">
    <property type="entry name" value="TMEM164"/>
    <property type="match status" value="1"/>
</dbReference>
<dbReference type="NCBIfam" id="TIGR02206">
    <property type="entry name" value="intg_mem_TP0381"/>
    <property type="match status" value="1"/>
</dbReference>
<evidence type="ECO:0000256" key="2">
    <source>
        <dbReference type="SAM" id="Phobius"/>
    </source>
</evidence>
<accession>A0ABP6LTD9</accession>
<gene>
    <name evidence="3" type="ORF">GCM10010529_11910</name>
</gene>
<evidence type="ECO:0000256" key="1">
    <source>
        <dbReference type="SAM" id="MobiDB-lite"/>
    </source>
</evidence>
<feature type="compositionally biased region" description="Basic residues" evidence="1">
    <location>
        <begin position="245"/>
        <end position="255"/>
    </location>
</feature>
<evidence type="ECO:0000313" key="3">
    <source>
        <dbReference type="EMBL" id="GAA3059850.1"/>
    </source>
</evidence>
<sequence length="265" mass="29676">MIAAAAPEVFGGRHLALLGLAAVLGVVVVWGARRLRGHPAERRVTCLAGWLLLAASLAWMGWWMLPENWDIGRSLPLHYSDVLRIIAAVALIRRSRWAVAITWYWGLTLNTQALLTPHPSQLRFSPVEFPFYWGLHIAVLLVALLVVWGLGHRPGWRHFRIAYVAVLGWAAIVMVLNSWLGTNYGFLNELPPGDSILDLLGPWPIYILWEIVLVAAVWGLMTWPWARRRARTPARQRSVGGSGRGRYRATKKPRQGRGTEPGAPD</sequence>
<feature type="transmembrane region" description="Helical" evidence="2">
    <location>
        <begin position="206"/>
        <end position="226"/>
    </location>
</feature>
<keyword evidence="4" id="KW-1185">Reference proteome</keyword>
<reference evidence="4" key="1">
    <citation type="journal article" date="2019" name="Int. J. Syst. Evol. Microbiol.">
        <title>The Global Catalogue of Microorganisms (GCM) 10K type strain sequencing project: providing services to taxonomists for standard genome sequencing and annotation.</title>
        <authorList>
            <consortium name="The Broad Institute Genomics Platform"/>
            <consortium name="The Broad Institute Genome Sequencing Center for Infectious Disease"/>
            <person name="Wu L."/>
            <person name="Ma J."/>
        </authorList>
    </citation>
    <scope>NUCLEOTIDE SEQUENCE [LARGE SCALE GENOMIC DNA]</scope>
    <source>
        <strain evidence="4">JCM 14309</strain>
    </source>
</reference>
<proteinExistence type="predicted"/>
<feature type="transmembrane region" description="Helical" evidence="2">
    <location>
        <begin position="162"/>
        <end position="186"/>
    </location>
</feature>
<keyword evidence="2" id="KW-0812">Transmembrane</keyword>
<evidence type="ECO:0000313" key="4">
    <source>
        <dbReference type="Proteomes" id="UP001500236"/>
    </source>
</evidence>
<evidence type="ECO:0008006" key="5">
    <source>
        <dbReference type="Google" id="ProtNLM"/>
    </source>
</evidence>
<feature type="region of interest" description="Disordered" evidence="1">
    <location>
        <begin position="234"/>
        <end position="265"/>
    </location>
</feature>
<feature type="transmembrane region" description="Helical" evidence="2">
    <location>
        <begin position="44"/>
        <end position="65"/>
    </location>
</feature>
<protein>
    <recommendedName>
        <fullName evidence="5">TIGR02206 family membrane protein</fullName>
    </recommendedName>
</protein>